<dbReference type="EMBL" id="ODYU01000234">
    <property type="protein sequence ID" value="SOQ34656.1"/>
    <property type="molecule type" value="Genomic_DNA"/>
</dbReference>
<evidence type="ECO:0000313" key="9">
    <source>
        <dbReference type="EMBL" id="SOQ34656.1"/>
    </source>
</evidence>
<dbReference type="GeneID" id="118268841"/>
<evidence type="ECO:0000256" key="8">
    <source>
        <dbReference type="SAM" id="MobiDB-lite"/>
    </source>
</evidence>
<dbReference type="FunFam" id="1.20.1540.10:FF:000016">
    <property type="entry name" value="Derlin"/>
    <property type="match status" value="1"/>
</dbReference>
<keyword evidence="10" id="KW-1185">Reference proteome</keyword>
<feature type="compositionally biased region" description="Basic and acidic residues" evidence="8">
    <location>
        <begin position="222"/>
        <end position="243"/>
    </location>
</feature>
<dbReference type="InterPro" id="IPR035952">
    <property type="entry name" value="Rhomboid-like_sf"/>
</dbReference>
<feature type="region of interest" description="Disordered" evidence="8">
    <location>
        <begin position="210"/>
        <end position="243"/>
    </location>
</feature>
<dbReference type="AlphaFoldDB" id="A0A2H1V1K8"/>
<organism evidence="9">
    <name type="scientific">Spodoptera frugiperda</name>
    <name type="common">Fall armyworm</name>
    <dbReference type="NCBI Taxonomy" id="7108"/>
    <lineage>
        <taxon>Eukaryota</taxon>
        <taxon>Metazoa</taxon>
        <taxon>Ecdysozoa</taxon>
        <taxon>Arthropoda</taxon>
        <taxon>Hexapoda</taxon>
        <taxon>Insecta</taxon>
        <taxon>Pterygota</taxon>
        <taxon>Neoptera</taxon>
        <taxon>Endopterygota</taxon>
        <taxon>Lepidoptera</taxon>
        <taxon>Glossata</taxon>
        <taxon>Ditrysia</taxon>
        <taxon>Noctuoidea</taxon>
        <taxon>Noctuidae</taxon>
        <taxon>Amphipyrinae</taxon>
        <taxon>Spodoptera</taxon>
    </lineage>
</organism>
<sequence>MAYQTLLQEYMLIPPVTRAYTTACVVTTLAVQLDLVSPFQLYFNPNLILRKYQLWRLISTFLFFGNLGFNFFFNMIFTYRYCRMLEEGSFRGRTADFVVMFVFGGVLMIIGAFFVNLLFLGQAFTIMIVYVWSRRNVFVRMNFFGLMNFQAPYLPWVLLGFSVLLGNAISVDLVGMAIGHIYFFMEDVLPRQNGGQKILKTPKFLKKLFDPAPEPEYGPLPDLDHLRPGGFDWRRRNDEDEAR</sequence>
<feature type="transmembrane region" description="Helical" evidence="7">
    <location>
        <begin position="99"/>
        <end position="132"/>
    </location>
</feature>
<keyword evidence="3 7" id="KW-0812">Transmembrane</keyword>
<dbReference type="CTD" id="42005"/>
<dbReference type="RefSeq" id="XP_035439477.1">
    <property type="nucleotide sequence ID" value="XM_035583584.2"/>
</dbReference>
<evidence type="ECO:0000256" key="7">
    <source>
        <dbReference type="RuleBase" id="RU363059"/>
    </source>
</evidence>
<evidence type="ECO:0000256" key="3">
    <source>
        <dbReference type="ARBA" id="ARBA00022692"/>
    </source>
</evidence>
<protein>
    <recommendedName>
        <fullName evidence="7">Derlin</fullName>
    </recommendedName>
</protein>
<evidence type="ECO:0000256" key="5">
    <source>
        <dbReference type="ARBA" id="ARBA00022989"/>
    </source>
</evidence>
<dbReference type="GO" id="GO:0005789">
    <property type="term" value="C:endoplasmic reticulum membrane"/>
    <property type="evidence" value="ECO:0007669"/>
    <property type="project" value="UniProtKB-SubCell"/>
</dbReference>
<accession>A0A2H1V1K8</accession>
<gene>
    <name evidence="11" type="primary">LOC118268841</name>
    <name evidence="9" type="ORF">SFRICE_006085</name>
</gene>
<comment type="function">
    <text evidence="7">May be involved in the degradation of misfolded endoplasmic reticulum (ER) luminal proteins.</text>
</comment>
<reference evidence="11" key="2">
    <citation type="submission" date="2025-04" db="UniProtKB">
        <authorList>
            <consortium name="RefSeq"/>
        </authorList>
    </citation>
    <scope>IDENTIFICATION</scope>
    <source>
        <tissue evidence="11">Whole larval tissue</tissue>
    </source>
</reference>
<name>A0A2H1V1K8_SPOFR</name>
<evidence type="ECO:0000256" key="2">
    <source>
        <dbReference type="ARBA" id="ARBA00008917"/>
    </source>
</evidence>
<evidence type="ECO:0000313" key="10">
    <source>
        <dbReference type="Proteomes" id="UP000829999"/>
    </source>
</evidence>
<keyword evidence="6 7" id="KW-0472">Membrane</keyword>
<comment type="subcellular location">
    <subcellularLocation>
        <location evidence="1 7">Endoplasmic reticulum membrane</location>
        <topology evidence="1 7">Multi-pass membrane protein</topology>
    </subcellularLocation>
</comment>
<keyword evidence="4 7" id="KW-0256">Endoplasmic reticulum</keyword>
<feature type="transmembrane region" description="Helical" evidence="7">
    <location>
        <begin position="153"/>
        <end position="183"/>
    </location>
</feature>
<proteinExistence type="inferred from homology"/>
<dbReference type="OrthoDB" id="1716531at2759"/>
<dbReference type="Pfam" id="PF04511">
    <property type="entry name" value="DER1"/>
    <property type="match status" value="1"/>
</dbReference>
<comment type="similarity">
    <text evidence="2 7">Belongs to the derlin family.</text>
</comment>
<reference evidence="9" key="1">
    <citation type="submission" date="2016-07" db="EMBL/GenBank/DDBJ databases">
        <authorList>
            <person name="Bretaudeau A."/>
        </authorList>
    </citation>
    <scope>NUCLEOTIDE SEQUENCE</scope>
    <source>
        <strain evidence="9">Rice</strain>
        <tissue evidence="9">Whole body</tissue>
    </source>
</reference>
<evidence type="ECO:0000256" key="4">
    <source>
        <dbReference type="ARBA" id="ARBA00022824"/>
    </source>
</evidence>
<keyword evidence="5 7" id="KW-1133">Transmembrane helix</keyword>
<evidence type="ECO:0000256" key="6">
    <source>
        <dbReference type="ARBA" id="ARBA00023136"/>
    </source>
</evidence>
<dbReference type="Proteomes" id="UP000829999">
    <property type="component" value="Chromosome 2"/>
</dbReference>
<comment type="caution">
    <text evidence="7">Lacks conserved residue(s) required for the propagation of feature annotation.</text>
</comment>
<evidence type="ECO:0000256" key="1">
    <source>
        <dbReference type="ARBA" id="ARBA00004477"/>
    </source>
</evidence>
<dbReference type="SUPFAM" id="SSF144091">
    <property type="entry name" value="Rhomboid-like"/>
    <property type="match status" value="1"/>
</dbReference>
<dbReference type="InterPro" id="IPR007599">
    <property type="entry name" value="DER1"/>
</dbReference>
<dbReference type="GO" id="GO:0036503">
    <property type="term" value="P:ERAD pathway"/>
    <property type="evidence" value="ECO:0007669"/>
    <property type="project" value="UniProtKB-ARBA"/>
</dbReference>
<dbReference type="PANTHER" id="PTHR11009">
    <property type="entry name" value="DER1-LIKE PROTEIN, DERLIN"/>
    <property type="match status" value="1"/>
</dbReference>
<evidence type="ECO:0000313" key="11">
    <source>
        <dbReference type="RefSeq" id="XP_035439477.1"/>
    </source>
</evidence>
<feature type="transmembrane region" description="Helical" evidence="7">
    <location>
        <begin position="54"/>
        <end position="79"/>
    </location>
</feature>